<dbReference type="RefSeq" id="WP_092614617.1">
    <property type="nucleotide sequence ID" value="NZ_FMYK01000001.1"/>
</dbReference>
<feature type="compositionally biased region" description="Low complexity" evidence="1">
    <location>
        <begin position="133"/>
        <end position="142"/>
    </location>
</feature>
<protein>
    <recommendedName>
        <fullName evidence="4">Protein TonB</fullName>
    </recommendedName>
</protein>
<evidence type="ECO:0000313" key="2">
    <source>
        <dbReference type="EMBL" id="SDB83133.1"/>
    </source>
</evidence>
<dbReference type="Proteomes" id="UP000242317">
    <property type="component" value="Unassembled WGS sequence"/>
</dbReference>
<keyword evidence="3" id="KW-1185">Reference proteome</keyword>
<accession>A0A1G6GMS0</accession>
<feature type="compositionally biased region" description="Basic and acidic residues" evidence="1">
    <location>
        <begin position="86"/>
        <end position="113"/>
    </location>
</feature>
<evidence type="ECO:0008006" key="4">
    <source>
        <dbReference type="Google" id="ProtNLM"/>
    </source>
</evidence>
<evidence type="ECO:0000313" key="3">
    <source>
        <dbReference type="Proteomes" id="UP000242317"/>
    </source>
</evidence>
<feature type="region of interest" description="Disordered" evidence="1">
    <location>
        <begin position="56"/>
        <end position="142"/>
    </location>
</feature>
<gene>
    <name evidence="2" type="ORF">SAMN05421749_101165</name>
</gene>
<name>A0A1G6GMS0_9GAMM</name>
<organism evidence="2 3">
    <name type="scientific">Acinetobacter marinus</name>
    <dbReference type="NCBI Taxonomy" id="281375"/>
    <lineage>
        <taxon>Bacteria</taxon>
        <taxon>Pseudomonadati</taxon>
        <taxon>Pseudomonadota</taxon>
        <taxon>Gammaproteobacteria</taxon>
        <taxon>Moraxellales</taxon>
        <taxon>Moraxellaceae</taxon>
        <taxon>Acinetobacter</taxon>
    </lineage>
</organism>
<reference evidence="3" key="1">
    <citation type="submission" date="2016-09" db="EMBL/GenBank/DDBJ databases">
        <authorList>
            <person name="Varghese N."/>
            <person name="Submissions S."/>
        </authorList>
    </citation>
    <scope>NUCLEOTIDE SEQUENCE [LARGE SCALE GENOMIC DNA]</scope>
    <source>
        <strain evidence="3">ANC 3699</strain>
    </source>
</reference>
<sequence>MTVSTAHNVTTHWKEHGLALTVTAVLHLAALYGMTQVEMQKPVEPPKTQMIKLKMIQLSAPQTEPAQLPKAEPKPAVKEQATQQHSEQKLQPKPKQQEKVKEQARTQQPEKKILSSQSEQKVSKKQTADKSSTETSKLSKSQ</sequence>
<proteinExistence type="predicted"/>
<dbReference type="EMBL" id="FMYK01000001">
    <property type="protein sequence ID" value="SDB83133.1"/>
    <property type="molecule type" value="Genomic_DNA"/>
</dbReference>
<dbReference type="AlphaFoldDB" id="A0A1G6GMS0"/>
<evidence type="ECO:0000256" key="1">
    <source>
        <dbReference type="SAM" id="MobiDB-lite"/>
    </source>
</evidence>